<dbReference type="Pfam" id="PF13442">
    <property type="entry name" value="Cytochrome_CBB3"/>
    <property type="match status" value="1"/>
</dbReference>
<dbReference type="GO" id="GO:0020037">
    <property type="term" value="F:heme binding"/>
    <property type="evidence" value="ECO:0007669"/>
    <property type="project" value="InterPro"/>
</dbReference>
<dbReference type="InterPro" id="IPR051459">
    <property type="entry name" value="Cytochrome_c-type_DH"/>
</dbReference>
<dbReference type="GO" id="GO:0009055">
    <property type="term" value="F:electron transfer activity"/>
    <property type="evidence" value="ECO:0007669"/>
    <property type="project" value="InterPro"/>
</dbReference>
<dbReference type="PANTHER" id="PTHR35008">
    <property type="entry name" value="BLL4482 PROTEIN-RELATED"/>
    <property type="match status" value="1"/>
</dbReference>
<evidence type="ECO:0000256" key="4">
    <source>
        <dbReference type="PROSITE-ProRule" id="PRU00433"/>
    </source>
</evidence>
<organism evidence="7 8">
    <name type="scientific">Deinococcus cellulosilyticus (strain DSM 18568 / NBRC 106333 / KACC 11606 / 5516J-15)</name>
    <dbReference type="NCBI Taxonomy" id="1223518"/>
    <lineage>
        <taxon>Bacteria</taxon>
        <taxon>Thermotogati</taxon>
        <taxon>Deinococcota</taxon>
        <taxon>Deinococci</taxon>
        <taxon>Deinococcales</taxon>
        <taxon>Deinococcaceae</taxon>
        <taxon>Deinococcus</taxon>
    </lineage>
</organism>
<reference evidence="7 8" key="1">
    <citation type="submission" date="2019-07" db="EMBL/GenBank/DDBJ databases">
        <title>Whole genome shotgun sequence of Deinococcus cellulosilyticus NBRC 106333.</title>
        <authorList>
            <person name="Hosoyama A."/>
            <person name="Uohara A."/>
            <person name="Ohji S."/>
            <person name="Ichikawa N."/>
        </authorList>
    </citation>
    <scope>NUCLEOTIDE SEQUENCE [LARGE SCALE GENOMIC DNA]</scope>
    <source>
        <strain evidence="7 8">NBRC 106333</strain>
    </source>
</reference>
<dbReference type="Proteomes" id="UP000321306">
    <property type="component" value="Unassembled WGS sequence"/>
</dbReference>
<evidence type="ECO:0000313" key="8">
    <source>
        <dbReference type="Proteomes" id="UP000321306"/>
    </source>
</evidence>
<protein>
    <recommendedName>
        <fullName evidence="6">Cytochrome c domain-containing protein</fullName>
    </recommendedName>
</protein>
<dbReference type="RefSeq" id="WP_146885123.1">
    <property type="nucleotide sequence ID" value="NZ_BJXB01000011.1"/>
</dbReference>
<evidence type="ECO:0000256" key="3">
    <source>
        <dbReference type="ARBA" id="ARBA00023004"/>
    </source>
</evidence>
<dbReference type="AlphaFoldDB" id="A0A511N2Q2"/>
<evidence type="ECO:0000256" key="2">
    <source>
        <dbReference type="ARBA" id="ARBA00022723"/>
    </source>
</evidence>
<evidence type="ECO:0000256" key="5">
    <source>
        <dbReference type="SAM" id="SignalP"/>
    </source>
</evidence>
<comment type="caution">
    <text evidence="7">The sequence shown here is derived from an EMBL/GenBank/DDBJ whole genome shotgun (WGS) entry which is preliminary data.</text>
</comment>
<keyword evidence="8" id="KW-1185">Reference proteome</keyword>
<dbReference type="PANTHER" id="PTHR35008:SF4">
    <property type="entry name" value="BLL4482 PROTEIN"/>
    <property type="match status" value="1"/>
</dbReference>
<dbReference type="InterPro" id="IPR036909">
    <property type="entry name" value="Cyt_c-like_dom_sf"/>
</dbReference>
<keyword evidence="5" id="KW-0732">Signal</keyword>
<dbReference type="SUPFAM" id="SSF46626">
    <property type="entry name" value="Cytochrome c"/>
    <property type="match status" value="1"/>
</dbReference>
<gene>
    <name evidence="7" type="ORF">DC3_27580</name>
</gene>
<keyword evidence="1 4" id="KW-0349">Heme</keyword>
<feature type="signal peptide" evidence="5">
    <location>
        <begin position="1"/>
        <end position="21"/>
    </location>
</feature>
<name>A0A511N2Q2_DEIC1</name>
<accession>A0A511N2Q2</accession>
<proteinExistence type="predicted"/>
<evidence type="ECO:0000313" key="7">
    <source>
        <dbReference type="EMBL" id="GEM47123.1"/>
    </source>
</evidence>
<evidence type="ECO:0000259" key="6">
    <source>
        <dbReference type="PROSITE" id="PS51007"/>
    </source>
</evidence>
<feature type="chain" id="PRO_5021952349" description="Cytochrome c domain-containing protein" evidence="5">
    <location>
        <begin position="22"/>
        <end position="134"/>
    </location>
</feature>
<keyword evidence="2 4" id="KW-0479">Metal-binding</keyword>
<feature type="domain" description="Cytochrome c" evidence="6">
    <location>
        <begin position="35"/>
        <end position="114"/>
    </location>
</feature>
<dbReference type="PROSITE" id="PS51007">
    <property type="entry name" value="CYTC"/>
    <property type="match status" value="1"/>
</dbReference>
<dbReference type="InterPro" id="IPR009056">
    <property type="entry name" value="Cyt_c-like_dom"/>
</dbReference>
<evidence type="ECO:0000256" key="1">
    <source>
        <dbReference type="ARBA" id="ARBA00022617"/>
    </source>
</evidence>
<keyword evidence="3 4" id="KW-0408">Iron</keyword>
<dbReference type="OrthoDB" id="9779283at2"/>
<dbReference type="Gene3D" id="1.10.760.10">
    <property type="entry name" value="Cytochrome c-like domain"/>
    <property type="match status" value="1"/>
</dbReference>
<sequence length="134" mass="14592">MRKLVLFSVLALGAAGTWVYAQSSGGSNAPTFTEKQAQAGETVYNTSCAMCHGKNLNDGGPAVKGDKFLAKWSGEGKTALDLYNKIATTMPKNKPGSLTQTQYEAVYAYILQQNGFKPRELQKEDLKNHTLDKK</sequence>
<dbReference type="EMBL" id="BJXB01000011">
    <property type="protein sequence ID" value="GEM47123.1"/>
    <property type="molecule type" value="Genomic_DNA"/>
</dbReference>
<dbReference type="GO" id="GO:0046872">
    <property type="term" value="F:metal ion binding"/>
    <property type="evidence" value="ECO:0007669"/>
    <property type="project" value="UniProtKB-KW"/>
</dbReference>